<organism evidence="2 3">
    <name type="scientific">Pomacea canaliculata</name>
    <name type="common">Golden apple snail</name>
    <dbReference type="NCBI Taxonomy" id="400727"/>
    <lineage>
        <taxon>Eukaryota</taxon>
        <taxon>Metazoa</taxon>
        <taxon>Spiralia</taxon>
        <taxon>Lophotrochozoa</taxon>
        <taxon>Mollusca</taxon>
        <taxon>Gastropoda</taxon>
        <taxon>Caenogastropoda</taxon>
        <taxon>Architaenioglossa</taxon>
        <taxon>Ampullarioidea</taxon>
        <taxon>Ampullariidae</taxon>
        <taxon>Pomacea</taxon>
    </lineage>
</organism>
<dbReference type="EMBL" id="PZQS01000008">
    <property type="protein sequence ID" value="PVD26056.1"/>
    <property type="molecule type" value="Genomic_DNA"/>
</dbReference>
<evidence type="ECO:0000313" key="2">
    <source>
        <dbReference type="EMBL" id="PVD26056.1"/>
    </source>
</evidence>
<dbReference type="Proteomes" id="UP000245119">
    <property type="component" value="Linkage Group LG8"/>
</dbReference>
<dbReference type="AlphaFoldDB" id="A0A2T7NY24"/>
<gene>
    <name evidence="2" type="ORF">C0Q70_13724</name>
</gene>
<sequence length="179" mass="20272">MTKRRERRSLFPLPPWLLLPPANERYFLCVSGQIDSSRWRRCFRTKMACSEERGSALDVQEPVVDISNTPEIQSTSADKGRTSATRQSTDDPASCLRRRAADDNRIRHPQKNDCAAAGDHLTFQYFQSIPTCPHNIYICHPPTLPDSLSSNSRLQGETKLPLVYGGERNSGPKRHTFQS</sequence>
<name>A0A2T7NY24_POMCA</name>
<feature type="compositionally biased region" description="Polar residues" evidence="1">
    <location>
        <begin position="66"/>
        <end position="91"/>
    </location>
</feature>
<evidence type="ECO:0000313" key="3">
    <source>
        <dbReference type="Proteomes" id="UP000245119"/>
    </source>
</evidence>
<feature type="region of interest" description="Disordered" evidence="1">
    <location>
        <begin position="60"/>
        <end position="102"/>
    </location>
</feature>
<evidence type="ECO:0000256" key="1">
    <source>
        <dbReference type="SAM" id="MobiDB-lite"/>
    </source>
</evidence>
<keyword evidence="3" id="KW-1185">Reference proteome</keyword>
<reference evidence="2 3" key="1">
    <citation type="submission" date="2018-04" db="EMBL/GenBank/DDBJ databases">
        <title>The genome of golden apple snail Pomacea canaliculata provides insight into stress tolerance and invasive adaptation.</title>
        <authorList>
            <person name="Liu C."/>
            <person name="Liu B."/>
            <person name="Ren Y."/>
            <person name="Zhang Y."/>
            <person name="Wang H."/>
            <person name="Li S."/>
            <person name="Jiang F."/>
            <person name="Yin L."/>
            <person name="Zhang G."/>
            <person name="Qian W."/>
            <person name="Fan W."/>
        </authorList>
    </citation>
    <scope>NUCLEOTIDE SEQUENCE [LARGE SCALE GENOMIC DNA]</scope>
    <source>
        <strain evidence="2">SZHN2017</strain>
        <tissue evidence="2">Muscle</tissue>
    </source>
</reference>
<protein>
    <submittedName>
        <fullName evidence="2">Uncharacterized protein</fullName>
    </submittedName>
</protein>
<comment type="caution">
    <text evidence="2">The sequence shown here is derived from an EMBL/GenBank/DDBJ whole genome shotgun (WGS) entry which is preliminary data.</text>
</comment>
<proteinExistence type="predicted"/>
<feature type="region of interest" description="Disordered" evidence="1">
    <location>
        <begin position="149"/>
        <end position="179"/>
    </location>
</feature>
<accession>A0A2T7NY24</accession>